<feature type="transmembrane region" description="Helical" evidence="1">
    <location>
        <begin position="82"/>
        <end position="106"/>
    </location>
</feature>
<organism evidence="2 3">
    <name type="scientific">Halorubrum ejinorense</name>
    <dbReference type="NCBI Taxonomy" id="425309"/>
    <lineage>
        <taxon>Archaea</taxon>
        <taxon>Methanobacteriati</taxon>
        <taxon>Methanobacteriota</taxon>
        <taxon>Stenosarchaea group</taxon>
        <taxon>Halobacteria</taxon>
        <taxon>Halobacteriales</taxon>
        <taxon>Haloferacaceae</taxon>
        <taxon>Halorubrum</taxon>
    </lineage>
</organism>
<feature type="transmembrane region" description="Helical" evidence="1">
    <location>
        <begin position="150"/>
        <end position="167"/>
    </location>
</feature>
<keyword evidence="1" id="KW-0472">Membrane</keyword>
<feature type="transmembrane region" description="Helical" evidence="1">
    <location>
        <begin position="173"/>
        <end position="190"/>
    </location>
</feature>
<keyword evidence="1" id="KW-0812">Transmembrane</keyword>
<reference evidence="2 3" key="1">
    <citation type="submission" date="2024-06" db="EMBL/GenBank/DDBJ databases">
        <title>Halorubrum miltondacostae sp. nov., a potential PHA producer isolated from an inland solar saltern in Rio Maior, Portugal.</title>
        <authorList>
            <person name="Albuquerque L."/>
            <person name="Viver T."/>
            <person name="Barroso C."/>
            <person name="Claudino R."/>
            <person name="Galvan M."/>
            <person name="Simoes G."/>
            <person name="Lobo Da Cunha A."/>
            <person name="Egas C."/>
        </authorList>
    </citation>
    <scope>NUCLEOTIDE SEQUENCE [LARGE SCALE GENOMIC DNA]</scope>
    <source>
        <strain evidence="2 3">DSM 18646</strain>
    </source>
</reference>
<accession>A0ABV4IH46</accession>
<dbReference type="Proteomes" id="UP001567571">
    <property type="component" value="Unassembled WGS sequence"/>
</dbReference>
<name>A0ABV4IH46_9EURY</name>
<evidence type="ECO:0000256" key="1">
    <source>
        <dbReference type="SAM" id="Phobius"/>
    </source>
</evidence>
<feature type="transmembrane region" description="Helical" evidence="1">
    <location>
        <begin position="118"/>
        <end position="138"/>
    </location>
</feature>
<evidence type="ECO:0000313" key="3">
    <source>
        <dbReference type="Proteomes" id="UP001567571"/>
    </source>
</evidence>
<dbReference type="EMBL" id="JBEDNW010000001">
    <property type="protein sequence ID" value="MEZ3165859.1"/>
    <property type="molecule type" value="Genomic_DNA"/>
</dbReference>
<feature type="transmembrane region" description="Helical" evidence="1">
    <location>
        <begin position="52"/>
        <end position="70"/>
    </location>
</feature>
<dbReference type="RefSeq" id="WP_371152118.1">
    <property type="nucleotide sequence ID" value="NZ_JBEDNW010000001.1"/>
</dbReference>
<keyword evidence="1" id="KW-1133">Transmembrane helix</keyword>
<comment type="caution">
    <text evidence="2">The sequence shown here is derived from an EMBL/GenBank/DDBJ whole genome shotgun (WGS) entry which is preliminary data.</text>
</comment>
<evidence type="ECO:0000313" key="2">
    <source>
        <dbReference type="EMBL" id="MEZ3165859.1"/>
    </source>
</evidence>
<gene>
    <name evidence="2" type="ORF">ABNG02_00790</name>
</gene>
<proteinExistence type="predicted"/>
<keyword evidence="3" id="KW-1185">Reference proteome</keyword>
<sequence>MSLRSRLVGSALLVVGVAAFGLAGTVAPGFVPSSSSADGIAFVAPSPVSLYAAPALLAVGSVLLVGGAAAAGGTDRSARAALVAPALGAVAALAFGVGLALAPASVPEMAANPATRAALVSGMPAPIVAGAVVGGAVAPVVQATVTEDTLTLLAGSALLLAALAAGASDPVPLVTGGVGGAVAVGVLWAVDPDRWRP</sequence>
<protein>
    <submittedName>
        <fullName evidence="2">Uncharacterized protein</fullName>
    </submittedName>
</protein>